<evidence type="ECO:0000256" key="4">
    <source>
        <dbReference type="ARBA" id="ARBA00012091"/>
    </source>
</evidence>
<dbReference type="EC" id="3.3.2.9" evidence="4"/>
<gene>
    <name evidence="9" type="ORF">OSB1V03_LOCUS16502</name>
</gene>
<dbReference type="OrthoDB" id="7130006at2759"/>
<dbReference type="SUPFAM" id="SSF53474">
    <property type="entry name" value="alpha/beta-Hydrolases"/>
    <property type="match status" value="1"/>
</dbReference>
<dbReference type="PIRSF" id="PIRSF001112">
    <property type="entry name" value="Epoxide_hydrolase"/>
    <property type="match status" value="1"/>
</dbReference>
<evidence type="ECO:0000313" key="10">
    <source>
        <dbReference type="Proteomes" id="UP000759131"/>
    </source>
</evidence>
<comment type="similarity">
    <text evidence="3">Belongs to the peptidase S33 family.</text>
</comment>
<feature type="active site" description="Nucleophile" evidence="7">
    <location>
        <position position="114"/>
    </location>
</feature>
<dbReference type="Pfam" id="PF00561">
    <property type="entry name" value="Abhydrolase_1"/>
    <property type="match status" value="1"/>
</dbReference>
<comment type="catalytic activity">
    <reaction evidence="1">
        <text>1-(4-methoxyphenyl)-N-methyl-N-[(3-methyloxetan-3-yl)methyl]methanamine + H2O = 2-{[(4-methoxybenzyl)(methyl)amino]methyl}-2-methylpropane-1,3-diol</text>
        <dbReference type="Rhea" id="RHEA:55764"/>
        <dbReference type="ChEBI" id="CHEBI:15377"/>
        <dbReference type="ChEBI" id="CHEBI:139161"/>
        <dbReference type="ChEBI" id="CHEBI:139164"/>
        <dbReference type="EC" id="3.3.2.9"/>
    </reaction>
</comment>
<dbReference type="InterPro" id="IPR000639">
    <property type="entry name" value="Epox_hydrolase-like"/>
</dbReference>
<name>A0A7R9Q895_9ACAR</name>
<dbReference type="PANTHER" id="PTHR21661">
    <property type="entry name" value="EPOXIDE HYDROLASE 1-RELATED"/>
    <property type="match status" value="1"/>
</dbReference>
<protein>
    <recommendedName>
        <fullName evidence="4">microsomal epoxide hydrolase</fullName>
        <ecNumber evidence="4">3.3.2.9</ecNumber>
    </recommendedName>
</protein>
<evidence type="ECO:0000256" key="1">
    <source>
        <dbReference type="ARBA" id="ARBA00000221"/>
    </source>
</evidence>
<dbReference type="EMBL" id="CAJPIZ010018460">
    <property type="protein sequence ID" value="CAG2116543.1"/>
    <property type="molecule type" value="Genomic_DNA"/>
</dbReference>
<keyword evidence="6" id="KW-0378">Hydrolase</keyword>
<dbReference type="AlphaFoldDB" id="A0A7R9Q895"/>
<feature type="non-terminal residue" evidence="9">
    <location>
        <position position="1"/>
    </location>
</feature>
<dbReference type="GO" id="GO:0097176">
    <property type="term" value="P:epoxide metabolic process"/>
    <property type="evidence" value="ECO:0007669"/>
    <property type="project" value="TreeGrafter"/>
</dbReference>
<evidence type="ECO:0000256" key="5">
    <source>
        <dbReference type="ARBA" id="ARBA00022797"/>
    </source>
</evidence>
<dbReference type="EMBL" id="OC873035">
    <property type="protein sequence ID" value="CAD7636113.1"/>
    <property type="molecule type" value="Genomic_DNA"/>
</dbReference>
<evidence type="ECO:0000259" key="8">
    <source>
        <dbReference type="Pfam" id="PF00561"/>
    </source>
</evidence>
<evidence type="ECO:0000256" key="7">
    <source>
        <dbReference type="PIRSR" id="PIRSR001112-1"/>
    </source>
</evidence>
<comment type="subcellular location">
    <subcellularLocation>
        <location evidence="2">Microsome membrane</location>
        <topology evidence="2">Single-pass membrane protein</topology>
    </subcellularLocation>
</comment>
<feature type="domain" description="AB hydrolase-1" evidence="8">
    <location>
        <begin position="36"/>
        <end position="148"/>
    </location>
</feature>
<dbReference type="Gene3D" id="3.40.50.1820">
    <property type="entry name" value="alpha/beta hydrolase"/>
    <property type="match status" value="1"/>
</dbReference>
<dbReference type="GO" id="GO:0033961">
    <property type="term" value="F:cis-stilbene-oxide hydrolase activity"/>
    <property type="evidence" value="ECO:0007669"/>
    <property type="project" value="UniProtKB-EC"/>
</dbReference>
<proteinExistence type="inferred from homology"/>
<evidence type="ECO:0000256" key="6">
    <source>
        <dbReference type="ARBA" id="ARBA00022801"/>
    </source>
</evidence>
<dbReference type="PRINTS" id="PR00412">
    <property type="entry name" value="EPOXHYDRLASE"/>
</dbReference>
<feature type="active site" description="Proton acceptor" evidence="7">
    <location>
        <position position="319"/>
    </location>
</feature>
<evidence type="ECO:0000256" key="2">
    <source>
        <dbReference type="ARBA" id="ARBA00004111"/>
    </source>
</evidence>
<dbReference type="Proteomes" id="UP000759131">
    <property type="component" value="Unassembled WGS sequence"/>
</dbReference>
<dbReference type="PANTHER" id="PTHR21661:SF35">
    <property type="entry name" value="EPOXIDE HYDROLASE"/>
    <property type="match status" value="1"/>
</dbReference>
<reference evidence="9" key="1">
    <citation type="submission" date="2020-11" db="EMBL/GenBank/DDBJ databases">
        <authorList>
            <person name="Tran Van P."/>
        </authorList>
    </citation>
    <scope>NUCLEOTIDE SEQUENCE</scope>
</reference>
<organism evidence="9">
    <name type="scientific">Medioppia subpectinata</name>
    <dbReference type="NCBI Taxonomy" id="1979941"/>
    <lineage>
        <taxon>Eukaryota</taxon>
        <taxon>Metazoa</taxon>
        <taxon>Ecdysozoa</taxon>
        <taxon>Arthropoda</taxon>
        <taxon>Chelicerata</taxon>
        <taxon>Arachnida</taxon>
        <taxon>Acari</taxon>
        <taxon>Acariformes</taxon>
        <taxon>Sarcoptiformes</taxon>
        <taxon>Oribatida</taxon>
        <taxon>Brachypylina</taxon>
        <taxon>Oppioidea</taxon>
        <taxon>Oppiidae</taxon>
        <taxon>Medioppia</taxon>
    </lineage>
</organism>
<dbReference type="InterPro" id="IPR016292">
    <property type="entry name" value="Epoxide_hydrolase"/>
</dbReference>
<evidence type="ECO:0000256" key="3">
    <source>
        <dbReference type="ARBA" id="ARBA00010088"/>
    </source>
</evidence>
<feature type="active site" description="Proton donor" evidence="7">
    <location>
        <position position="264"/>
    </location>
</feature>
<dbReference type="InterPro" id="IPR000073">
    <property type="entry name" value="AB_hydrolase_1"/>
</dbReference>
<keyword evidence="5" id="KW-0058">Aromatic hydrocarbons catabolism</keyword>
<evidence type="ECO:0000313" key="9">
    <source>
        <dbReference type="EMBL" id="CAD7636113.1"/>
    </source>
</evidence>
<accession>A0A7R9Q895</accession>
<sequence>QEKILNQFNQYKTRINGIDIHFIHVKPSKPAKTVIPLMVIHGWPGSVWEYYKSIPLLIEPTNDVAFEVICPSIPGYGFSEAPHQPGFDVSQTARIFVKLMERLNHRRFFVHGGDWGFAISQAMAKIYPEHIRGVHISMSGVLNMRGIQWFKFLVGMYAPGLVFENPKVDYAKHYPFLDKLSWSMREAGYMHIQATKPDTVGAALVDSPVGLAAYILEKFTTWTDPDNVGKVDGGLTQKFTLDELLTNIMIYWTSNNVASSMRFYKESFVKVMLDQIPVSKSVPAAVADFPNEIIRGSRAINAHQYRNLVQYTEMARGGHFGAFEEPRLMCDDIKSFARKVLDLEAIEKSKQKTTK</sequence>
<dbReference type="InterPro" id="IPR029058">
    <property type="entry name" value="AB_hydrolase_fold"/>
</dbReference>
<keyword evidence="10" id="KW-1185">Reference proteome</keyword>